<keyword evidence="5" id="KW-1185">Reference proteome</keyword>
<dbReference type="PANTHER" id="PTHR46248">
    <property type="entry name" value="EXPRESSED PROTEIN"/>
    <property type="match status" value="1"/>
</dbReference>
<feature type="compositionally biased region" description="Low complexity" evidence="1">
    <location>
        <begin position="296"/>
        <end position="308"/>
    </location>
</feature>
<evidence type="ECO:0000256" key="1">
    <source>
        <dbReference type="SAM" id="MobiDB-lite"/>
    </source>
</evidence>
<evidence type="ECO:0000313" key="4">
    <source>
        <dbReference type="EMBL" id="KAL3682537.1"/>
    </source>
</evidence>
<feature type="compositionally biased region" description="Polar residues" evidence="1">
    <location>
        <begin position="22"/>
        <end position="34"/>
    </location>
</feature>
<feature type="compositionally biased region" description="Low complexity" evidence="1">
    <location>
        <begin position="262"/>
        <end position="284"/>
    </location>
</feature>
<name>A0ABD3GWI4_9MARC</name>
<evidence type="ECO:0008006" key="6">
    <source>
        <dbReference type="Google" id="ProtNLM"/>
    </source>
</evidence>
<feature type="compositionally biased region" description="Low complexity" evidence="1">
    <location>
        <begin position="384"/>
        <end position="393"/>
    </location>
</feature>
<evidence type="ECO:0000313" key="5">
    <source>
        <dbReference type="Proteomes" id="UP001633002"/>
    </source>
</evidence>
<gene>
    <name evidence="4" type="ORF">R1sor_000559</name>
</gene>
<dbReference type="Pfam" id="PF14389">
    <property type="entry name" value="Lzipper-MIP1"/>
    <property type="match status" value="1"/>
</dbReference>
<feature type="region of interest" description="Disordered" evidence="1">
    <location>
        <begin position="1"/>
        <end position="40"/>
    </location>
</feature>
<protein>
    <recommendedName>
        <fullName evidence="6">DUF547 domain-containing protein</fullName>
    </recommendedName>
</protein>
<feature type="region of interest" description="Disordered" evidence="1">
    <location>
        <begin position="363"/>
        <end position="428"/>
    </location>
</feature>
<dbReference type="InterPro" id="IPR025757">
    <property type="entry name" value="MIP1_Leuzipper"/>
</dbReference>
<feature type="region of interest" description="Disordered" evidence="1">
    <location>
        <begin position="159"/>
        <end position="308"/>
    </location>
</feature>
<feature type="domain" description="Ternary complex factor MIP1 leucine-zipper" evidence="3">
    <location>
        <begin position="44"/>
        <end position="124"/>
    </location>
</feature>
<dbReference type="PANTHER" id="PTHR46248:SF4">
    <property type="entry name" value="OS01G0147800 PROTEIN"/>
    <property type="match status" value="1"/>
</dbReference>
<evidence type="ECO:0000259" key="3">
    <source>
        <dbReference type="Pfam" id="PF14389"/>
    </source>
</evidence>
<feature type="compositionally biased region" description="Basic and acidic residues" evidence="1">
    <location>
        <begin position="224"/>
        <end position="243"/>
    </location>
</feature>
<dbReference type="Pfam" id="PF04784">
    <property type="entry name" value="DUF547"/>
    <property type="match status" value="1"/>
</dbReference>
<dbReference type="Proteomes" id="UP001633002">
    <property type="component" value="Unassembled WGS sequence"/>
</dbReference>
<dbReference type="AlphaFoldDB" id="A0ABD3GWI4"/>
<accession>A0ABD3GWI4</accession>
<feature type="domain" description="DUF547" evidence="2">
    <location>
        <begin position="605"/>
        <end position="752"/>
    </location>
</feature>
<feature type="compositionally biased region" description="Polar residues" evidence="1">
    <location>
        <begin position="372"/>
        <end position="383"/>
    </location>
</feature>
<proteinExistence type="predicted"/>
<reference evidence="4 5" key="1">
    <citation type="submission" date="2024-09" db="EMBL/GenBank/DDBJ databases">
        <title>Chromosome-scale assembly of Riccia sorocarpa.</title>
        <authorList>
            <person name="Paukszto L."/>
        </authorList>
    </citation>
    <scope>NUCLEOTIDE SEQUENCE [LARGE SCALE GENOMIC DNA]</scope>
    <source>
        <strain evidence="4">LP-2024</strain>
        <tissue evidence="4">Aerial parts of the thallus</tissue>
    </source>
</reference>
<sequence>MQSWGPLPPVAVGKFSEDGTGHQVSPVSTPASTDSSDDGKLTLKDRRLALEQEVVKLKKKHAQEVNLHKALDRALQRPVGVLPRIPSYLPAKIQKLLAEVAVLEEEVIRLEDHVGYLKKELSDEARDIIPGGIAKQPNNFSVGQAAAVKGLANDLSRPNHLSKIRLTKDNTTTTTTTTSPPRGKDPPINNVREKPERTSAGTNRKAKPALNTASKFIMSLKSNSSKETKEKEKDQKSSPKGSKESPATAKDPREKGSPKGLASKSSPKSRKSVSPPAAKSLSPPKDTKSPPRRRAAAATSKVAAAPASAGLAPALTPAPTVVVARKPTAEVLSRFTGMQQPWKPASAGGANAKNTLFRQFQSVGWTDKGPQLTKQKSANSPRYNNSGSNSSGGLLERGPVTGPGPKGGTSSPRNVGRTPFTIGPNASRLFEKENLQGSGVARMTRSPRASKLAFSVDYGSATVDAKAALASKALLAAVQPASRMNNEVPTIEPNRLSEELVRCLVGIYNKLARVPAGEVKSKMASRNSLQTTAASRNTAQKSCDDSSATIDFYSVCKDSPRDIGPYKNIHEITVENIDSTGTASCTSLYKKLGSLMEQLERADLQALTHNQKLAFWINIYNVCMMHVFLERGIPSNPSKVVALMKKAVVNVGGYVLNALTIEHFILRLPCRPKNVRTSPWKNLPRAEAIPALAFMKNEGMEKIIERSGYGLDRHEPLVTFGLSCGIRSSPALRVYTPASVEQELETAKREFLQAAIGVTSEDKILVPKLLQWYMRDFAKDMESLLEWVSEQLTGPLKEAVQQCLNHPREGVLSHSIEVMPYDFNFRYLFLLKSD</sequence>
<comment type="caution">
    <text evidence="4">The sequence shown here is derived from an EMBL/GenBank/DDBJ whole genome shotgun (WGS) entry which is preliminary data.</text>
</comment>
<organism evidence="4 5">
    <name type="scientific">Riccia sorocarpa</name>
    <dbReference type="NCBI Taxonomy" id="122646"/>
    <lineage>
        <taxon>Eukaryota</taxon>
        <taxon>Viridiplantae</taxon>
        <taxon>Streptophyta</taxon>
        <taxon>Embryophyta</taxon>
        <taxon>Marchantiophyta</taxon>
        <taxon>Marchantiopsida</taxon>
        <taxon>Marchantiidae</taxon>
        <taxon>Marchantiales</taxon>
        <taxon>Ricciaceae</taxon>
        <taxon>Riccia</taxon>
    </lineage>
</organism>
<dbReference type="InterPro" id="IPR006869">
    <property type="entry name" value="DUF547"/>
</dbReference>
<evidence type="ECO:0000259" key="2">
    <source>
        <dbReference type="Pfam" id="PF04784"/>
    </source>
</evidence>
<dbReference type="EMBL" id="JBJQOH010000006">
    <property type="protein sequence ID" value="KAL3682537.1"/>
    <property type="molecule type" value="Genomic_DNA"/>
</dbReference>